<evidence type="ECO:0000313" key="13">
    <source>
        <dbReference type="EMBL" id="PMD48780.1"/>
    </source>
</evidence>
<evidence type="ECO:0000259" key="12">
    <source>
        <dbReference type="PROSITE" id="PS50929"/>
    </source>
</evidence>
<feature type="transmembrane region" description="Helical" evidence="10">
    <location>
        <begin position="404"/>
        <end position="425"/>
    </location>
</feature>
<dbReference type="OrthoDB" id="6500128at2759"/>
<dbReference type="InterPro" id="IPR039421">
    <property type="entry name" value="Type_1_exporter"/>
</dbReference>
<feature type="domain" description="ABC transmembrane type-1" evidence="12">
    <location>
        <begin position="261"/>
        <end position="546"/>
    </location>
</feature>
<keyword evidence="5" id="KW-0067">ATP-binding</keyword>
<evidence type="ECO:0000256" key="10">
    <source>
        <dbReference type="SAM" id="Phobius"/>
    </source>
</evidence>
<dbReference type="GO" id="GO:0140359">
    <property type="term" value="F:ABC-type transporter activity"/>
    <property type="evidence" value="ECO:0007669"/>
    <property type="project" value="InterPro"/>
</dbReference>
<dbReference type="SUPFAM" id="SSF90123">
    <property type="entry name" value="ABC transporter transmembrane region"/>
    <property type="match status" value="1"/>
</dbReference>
<dbReference type="PROSITE" id="PS50929">
    <property type="entry name" value="ABC_TM1F"/>
    <property type="match status" value="1"/>
</dbReference>
<dbReference type="Proteomes" id="UP000235786">
    <property type="component" value="Unassembled WGS sequence"/>
</dbReference>
<dbReference type="FunFam" id="3.40.50.300:FF:000186">
    <property type="entry name" value="ATP-binding cassette sub-family B member 7, mitochondrial"/>
    <property type="match status" value="1"/>
</dbReference>
<feature type="compositionally biased region" description="Basic and acidic residues" evidence="9">
    <location>
        <begin position="902"/>
        <end position="912"/>
    </location>
</feature>
<evidence type="ECO:0000256" key="9">
    <source>
        <dbReference type="SAM" id="MobiDB-lite"/>
    </source>
</evidence>
<dbReference type="InterPro" id="IPR017871">
    <property type="entry name" value="ABC_transporter-like_CS"/>
</dbReference>
<dbReference type="InterPro" id="IPR027417">
    <property type="entry name" value="P-loop_NTPase"/>
</dbReference>
<dbReference type="PANTHER" id="PTHR24221:SF651">
    <property type="entry name" value="HEAVY METAL TOLERANCE PROTEIN"/>
    <property type="match status" value="1"/>
</dbReference>
<dbReference type="PROSITE" id="PS50893">
    <property type="entry name" value="ABC_TRANSPORTER_2"/>
    <property type="match status" value="1"/>
</dbReference>
<dbReference type="PROSITE" id="PS00211">
    <property type="entry name" value="ABC_TRANSPORTER_1"/>
    <property type="match status" value="1"/>
</dbReference>
<dbReference type="GO" id="GO:0000041">
    <property type="term" value="P:transition metal ion transport"/>
    <property type="evidence" value="ECO:0007669"/>
    <property type="project" value="UniProtKB-ARBA"/>
</dbReference>
<dbReference type="Gene3D" id="1.20.1560.10">
    <property type="entry name" value="ABC transporter type 1, transmembrane domain"/>
    <property type="match status" value="1"/>
</dbReference>
<keyword evidence="7 10" id="KW-0472">Membrane</keyword>
<evidence type="ECO:0000256" key="3">
    <source>
        <dbReference type="ARBA" id="ARBA00022692"/>
    </source>
</evidence>
<keyword evidence="4" id="KW-0547">Nucleotide-binding</keyword>
<dbReference type="GO" id="GO:0005774">
    <property type="term" value="C:vacuolar membrane"/>
    <property type="evidence" value="ECO:0007669"/>
    <property type="project" value="TreeGrafter"/>
</dbReference>
<feature type="transmembrane region" description="Helical" evidence="10">
    <location>
        <begin position="123"/>
        <end position="146"/>
    </location>
</feature>
<feature type="transmembrane region" description="Helical" evidence="10">
    <location>
        <begin position="300"/>
        <end position="322"/>
    </location>
</feature>
<dbReference type="InterPro" id="IPR003439">
    <property type="entry name" value="ABC_transporter-like_ATP-bd"/>
</dbReference>
<dbReference type="GO" id="GO:0005524">
    <property type="term" value="F:ATP binding"/>
    <property type="evidence" value="ECO:0007669"/>
    <property type="project" value="UniProtKB-KW"/>
</dbReference>
<dbReference type="STRING" id="1149755.A0A2J6SDD7"/>
<feature type="transmembrane region" description="Helical" evidence="10">
    <location>
        <begin position="258"/>
        <end position="277"/>
    </location>
</feature>
<dbReference type="EMBL" id="KZ613937">
    <property type="protein sequence ID" value="PMD48780.1"/>
    <property type="molecule type" value="Genomic_DNA"/>
</dbReference>
<dbReference type="Pfam" id="PF00005">
    <property type="entry name" value="ABC_tran"/>
    <property type="match status" value="1"/>
</dbReference>
<evidence type="ECO:0000256" key="4">
    <source>
        <dbReference type="ARBA" id="ARBA00022741"/>
    </source>
</evidence>
<feature type="region of interest" description="Disordered" evidence="9">
    <location>
        <begin position="856"/>
        <end position="912"/>
    </location>
</feature>
<name>A0A2J6SDD7_HYAVF</name>
<dbReference type="AlphaFoldDB" id="A0A2J6SDD7"/>
<sequence>MDPVAPEQLWTALQAIRYAYPAVVFSYFIAALAITVCTLQTQRLRIKDQHVRRDVILGLIFGATVTYVYLIASTIAFCAQALALTDSKFPVWYPYYGTWFFGLVVELVLAVVPNVFKPPNSPYEYVIIAIQGLRICIFIILPSLYFGLRNDKKEYDNCDAERQTLLAKKLAPKASGSDETAANGNGYGATTDANAQESDTADNASDAGSEDSWLAEQRKAQEMIDKRLQQDGNWFTYAKGFTVFLPYLWPFHSKALQFRAVLVGFCLLASNALNVLVPNQMGVMIDSLTKYAQGDEKTNIWLPVVIYTVLRFVSGGACIGWIRRWLWIPLEQYSYDALSTASHAHLMSLSSDFHDNKTSSDLSQAVHGGRSVADLLETVCFQVIPMFIDLAIAFAYLWSLFGAYMGLMMAATVISYLYITTKLYARRASKRRDYITIYRKEWTIGQQSLDGWSTASLFNMIPYERHRYACAVKDHMKSKRTYEMSSQAISAAQGLVMTLGLLGALWLGVYQVAYDGKSVGKFTTLLVYWAQLQSPLIFFSTMYRQISYSLMDAERLLELFQTKPTIADMPNAKPLKFGKGLVKFDRVSFAYDERKPTLKDVSFEVPPGKTVALVGETGGGKSTILKLIDRFYDVKSGSISIDSQDIRDVCLESLREKIGVVPQDPMLFNDSIMNNIRYARITASDKEVYEACKAAAVHDKIMSFPDGYNSKVGDRGVKLSGGEKQRVAIARAILKQPEIILLDEATSAVDTETEQLIQQGFRTLCNGRTTFIVAHRLSTIMKADRILVVMNGQIVEEGSHTELIHKKGKYNDLWSKQIMVKSATDRSRSRSPKKRDADIINDLTPNRQKVELAKAMKSTPHDEPCLPYQTKANDDQASSAGPEGQDLVQDKKPAEETPPESGHQREVSAEQQ</sequence>
<feature type="transmembrane region" description="Helical" evidence="10">
    <location>
        <begin position="95"/>
        <end position="116"/>
    </location>
</feature>
<feature type="transmembrane region" description="Helical" evidence="10">
    <location>
        <begin position="488"/>
        <end position="513"/>
    </location>
</feature>
<dbReference type="InterPro" id="IPR011527">
    <property type="entry name" value="ABC1_TM_dom"/>
</dbReference>
<dbReference type="InterPro" id="IPR036640">
    <property type="entry name" value="ABC1_TM_sf"/>
</dbReference>
<comment type="subcellular location">
    <subcellularLocation>
        <location evidence="1">Membrane</location>
        <topology evidence="1">Multi-pass membrane protein</topology>
    </subcellularLocation>
</comment>
<keyword evidence="3 10" id="KW-0812">Transmembrane</keyword>
<evidence type="ECO:0000256" key="8">
    <source>
        <dbReference type="ARBA" id="ARBA00024363"/>
    </source>
</evidence>
<keyword evidence="6 10" id="KW-1133">Transmembrane helix</keyword>
<reference evidence="13 14" key="1">
    <citation type="submission" date="2016-04" db="EMBL/GenBank/DDBJ databases">
        <title>A degradative enzymes factory behind the ericoid mycorrhizal symbiosis.</title>
        <authorList>
            <consortium name="DOE Joint Genome Institute"/>
            <person name="Martino E."/>
            <person name="Morin E."/>
            <person name="Grelet G."/>
            <person name="Kuo A."/>
            <person name="Kohler A."/>
            <person name="Daghino S."/>
            <person name="Barry K."/>
            <person name="Choi C."/>
            <person name="Cichocki N."/>
            <person name="Clum A."/>
            <person name="Copeland A."/>
            <person name="Hainaut M."/>
            <person name="Haridas S."/>
            <person name="Labutti K."/>
            <person name="Lindquist E."/>
            <person name="Lipzen A."/>
            <person name="Khouja H.-R."/>
            <person name="Murat C."/>
            <person name="Ohm R."/>
            <person name="Olson A."/>
            <person name="Spatafora J."/>
            <person name="Veneault-Fourrey C."/>
            <person name="Henrissat B."/>
            <person name="Grigoriev I."/>
            <person name="Martin F."/>
            <person name="Perotto S."/>
        </authorList>
    </citation>
    <scope>NUCLEOTIDE SEQUENCE [LARGE SCALE GENOMIC DNA]</scope>
    <source>
        <strain evidence="13 14">F</strain>
    </source>
</reference>
<dbReference type="InterPro" id="IPR003593">
    <property type="entry name" value="AAA+_ATPase"/>
</dbReference>
<gene>
    <name evidence="13" type="ORF">L207DRAFT_539937</name>
</gene>
<comment type="similarity">
    <text evidence="8">Belongs to the ABC transporter superfamily. ABCB family. Heavy Metal importer (TC 3.A.1.210) subfamily.</text>
</comment>
<evidence type="ECO:0000313" key="14">
    <source>
        <dbReference type="Proteomes" id="UP000235786"/>
    </source>
</evidence>
<dbReference type="CDD" id="cd03253">
    <property type="entry name" value="ABCC_ATM1_transporter"/>
    <property type="match status" value="1"/>
</dbReference>
<dbReference type="GO" id="GO:0016887">
    <property type="term" value="F:ATP hydrolysis activity"/>
    <property type="evidence" value="ECO:0007669"/>
    <property type="project" value="InterPro"/>
</dbReference>
<feature type="transmembrane region" description="Helical" evidence="10">
    <location>
        <begin position="18"/>
        <end position="39"/>
    </location>
</feature>
<evidence type="ECO:0000256" key="6">
    <source>
        <dbReference type="ARBA" id="ARBA00022989"/>
    </source>
</evidence>
<dbReference type="CDD" id="cd18583">
    <property type="entry name" value="ABC_6TM_HMT1"/>
    <property type="match status" value="1"/>
</dbReference>
<keyword evidence="2" id="KW-0813">Transport</keyword>
<dbReference type="SMART" id="SM00382">
    <property type="entry name" value="AAA"/>
    <property type="match status" value="1"/>
</dbReference>
<evidence type="ECO:0000256" key="5">
    <source>
        <dbReference type="ARBA" id="ARBA00022840"/>
    </source>
</evidence>
<feature type="region of interest" description="Disordered" evidence="9">
    <location>
        <begin position="171"/>
        <end position="212"/>
    </location>
</feature>
<evidence type="ECO:0008006" key="15">
    <source>
        <dbReference type="Google" id="ProtNLM"/>
    </source>
</evidence>
<dbReference type="Gene3D" id="3.40.50.300">
    <property type="entry name" value="P-loop containing nucleotide triphosphate hydrolases"/>
    <property type="match status" value="1"/>
</dbReference>
<evidence type="ECO:0000256" key="2">
    <source>
        <dbReference type="ARBA" id="ARBA00022448"/>
    </source>
</evidence>
<proteinExistence type="inferred from homology"/>
<dbReference type="PANTHER" id="PTHR24221">
    <property type="entry name" value="ATP-BINDING CASSETTE SUB-FAMILY B"/>
    <property type="match status" value="1"/>
</dbReference>
<feature type="domain" description="ABC transporter" evidence="11">
    <location>
        <begin position="582"/>
        <end position="816"/>
    </location>
</feature>
<protein>
    <recommendedName>
        <fullName evidence="15">Heavy metal tolerance protein</fullName>
    </recommendedName>
</protein>
<evidence type="ECO:0000256" key="7">
    <source>
        <dbReference type="ARBA" id="ARBA00023136"/>
    </source>
</evidence>
<evidence type="ECO:0000259" key="11">
    <source>
        <dbReference type="PROSITE" id="PS50893"/>
    </source>
</evidence>
<dbReference type="SUPFAM" id="SSF52540">
    <property type="entry name" value="P-loop containing nucleoside triphosphate hydrolases"/>
    <property type="match status" value="1"/>
</dbReference>
<feature type="transmembrane region" description="Helical" evidence="10">
    <location>
        <begin position="59"/>
        <end position="83"/>
    </location>
</feature>
<feature type="compositionally biased region" description="Polar residues" evidence="9">
    <location>
        <begin position="191"/>
        <end position="203"/>
    </location>
</feature>
<organism evidence="13 14">
    <name type="scientific">Hyaloscypha variabilis (strain UAMH 11265 / GT02V1 / F)</name>
    <name type="common">Meliniomyces variabilis</name>
    <dbReference type="NCBI Taxonomy" id="1149755"/>
    <lineage>
        <taxon>Eukaryota</taxon>
        <taxon>Fungi</taxon>
        <taxon>Dikarya</taxon>
        <taxon>Ascomycota</taxon>
        <taxon>Pezizomycotina</taxon>
        <taxon>Leotiomycetes</taxon>
        <taxon>Helotiales</taxon>
        <taxon>Hyaloscyphaceae</taxon>
        <taxon>Hyaloscypha</taxon>
        <taxon>Hyaloscypha variabilis</taxon>
    </lineage>
</organism>
<keyword evidence="14" id="KW-1185">Reference proteome</keyword>
<accession>A0A2J6SDD7</accession>
<dbReference type="Pfam" id="PF00664">
    <property type="entry name" value="ABC_membrane"/>
    <property type="match status" value="1"/>
</dbReference>
<evidence type="ECO:0000256" key="1">
    <source>
        <dbReference type="ARBA" id="ARBA00004141"/>
    </source>
</evidence>